<dbReference type="Pfam" id="PF05573">
    <property type="entry name" value="NosL"/>
    <property type="match status" value="1"/>
</dbReference>
<proteinExistence type="predicted"/>
<keyword evidence="5" id="KW-1185">Reference proteome</keyword>
<feature type="signal peptide" evidence="1">
    <location>
        <begin position="1"/>
        <end position="22"/>
    </location>
</feature>
<evidence type="ECO:0000313" key="5">
    <source>
        <dbReference type="Proteomes" id="UP001162889"/>
    </source>
</evidence>
<dbReference type="Proteomes" id="UP001162889">
    <property type="component" value="Unassembled WGS sequence"/>
</dbReference>
<evidence type="ECO:0000256" key="1">
    <source>
        <dbReference type="SAM" id="SignalP"/>
    </source>
</evidence>
<dbReference type="PANTHER" id="PTHR41247">
    <property type="entry name" value="HTH-TYPE TRANSCRIPTIONAL REPRESSOR YCNK"/>
    <property type="match status" value="1"/>
</dbReference>
<dbReference type="EMBL" id="JAHTGR010000018">
    <property type="protein sequence ID" value="MBV6324518.1"/>
    <property type="molecule type" value="Genomic_DNA"/>
</dbReference>
<evidence type="ECO:0000313" key="3">
    <source>
        <dbReference type="EMBL" id="MCP2009224.1"/>
    </source>
</evidence>
<comment type="caution">
    <text evidence="2">The sequence shown here is derived from an EMBL/GenBank/DDBJ whole genome shotgun (WGS) entry which is preliminary data.</text>
</comment>
<name>A0AA41HIN5_9BURK</name>
<feature type="chain" id="PRO_5041403531" evidence="1">
    <location>
        <begin position="23"/>
        <end position="176"/>
    </location>
</feature>
<organism evidence="2 4">
    <name type="scientific">Duganella violaceipulchra</name>
    <dbReference type="NCBI Taxonomy" id="2849652"/>
    <lineage>
        <taxon>Bacteria</taxon>
        <taxon>Pseudomonadati</taxon>
        <taxon>Pseudomonadota</taxon>
        <taxon>Betaproteobacteria</taxon>
        <taxon>Burkholderiales</taxon>
        <taxon>Oxalobacteraceae</taxon>
        <taxon>Telluria group</taxon>
        <taxon>Duganella</taxon>
    </lineage>
</organism>
<dbReference type="EMBL" id="JALJZU010000005">
    <property type="protein sequence ID" value="MCP2009224.1"/>
    <property type="molecule type" value="Genomic_DNA"/>
</dbReference>
<accession>A0AA41HIN5</accession>
<sequence length="176" mass="19365">MKTNRRNFLFGAAALLLAPALAGCQRRVPAALTTPLEIDARTTCDLDGMPLVDYPGPKAQLFYAGQSAPVYFCDTVELFHTLLAPEQVRTVAAVFVQDMGKTDWEQPRGHWFDASTGFYVLGSKRQGSMGPSIASFSRQADADTFVTQWGGRRLRYAEIKRDMVDLSGGALHDSKM</sequence>
<keyword evidence="1" id="KW-0732">Signal</keyword>
<dbReference type="PROSITE" id="PS51257">
    <property type="entry name" value="PROKAR_LIPOPROTEIN"/>
    <property type="match status" value="1"/>
</dbReference>
<dbReference type="PANTHER" id="PTHR41247:SF1">
    <property type="entry name" value="HTH-TYPE TRANSCRIPTIONAL REPRESSOR YCNK"/>
    <property type="match status" value="1"/>
</dbReference>
<dbReference type="Proteomes" id="UP001155901">
    <property type="component" value="Unassembled WGS sequence"/>
</dbReference>
<dbReference type="AlphaFoldDB" id="A0AA41HIN5"/>
<gene>
    <name evidence="2" type="ORF">KVP70_26680</name>
    <name evidence="3" type="ORF">L1274_002937</name>
</gene>
<dbReference type="InterPro" id="IPR008719">
    <property type="entry name" value="N2O_reductase_NosL"/>
</dbReference>
<protein>
    <submittedName>
        <fullName evidence="3">Copper chaperone NosL</fullName>
    </submittedName>
    <submittedName>
        <fullName evidence="2">Nitrous oxide reductase accessory protein NosL</fullName>
    </submittedName>
</protein>
<reference evidence="3" key="2">
    <citation type="submission" date="2022-03" db="EMBL/GenBank/DDBJ databases">
        <title>Genome Encyclopedia of Bacteria and Archaea VI: Functional Genomics of Type Strains.</title>
        <authorList>
            <person name="Whitman W."/>
        </authorList>
    </citation>
    <scope>NUCLEOTIDE SEQUENCE</scope>
    <source>
        <strain evidence="3">HSC-15S17</strain>
    </source>
</reference>
<dbReference type="InterPro" id="IPR006311">
    <property type="entry name" value="TAT_signal"/>
</dbReference>
<dbReference type="PROSITE" id="PS51318">
    <property type="entry name" value="TAT"/>
    <property type="match status" value="1"/>
</dbReference>
<dbReference type="RefSeq" id="WP_217945441.1">
    <property type="nucleotide sequence ID" value="NZ_JAHTGR010000018.1"/>
</dbReference>
<evidence type="ECO:0000313" key="4">
    <source>
        <dbReference type="Proteomes" id="UP001155901"/>
    </source>
</evidence>
<evidence type="ECO:0000313" key="2">
    <source>
        <dbReference type="EMBL" id="MBV6324518.1"/>
    </source>
</evidence>
<reference evidence="2" key="1">
    <citation type="submission" date="2021-07" db="EMBL/GenBank/DDBJ databases">
        <title>Characterization of violacein-producing bacteria and related species.</title>
        <authorList>
            <person name="Wilson H.S."/>
            <person name="De Leon M.E."/>
        </authorList>
    </citation>
    <scope>NUCLEOTIDE SEQUENCE</scope>
    <source>
        <strain evidence="2">HSC-15S17</strain>
    </source>
</reference>